<reference evidence="2" key="1">
    <citation type="submission" date="2013-04" db="EMBL/GenBank/DDBJ databases">
        <title>The genome sequencing project of 58 acetic acid bacteria.</title>
        <authorList>
            <person name="Okamoto-Kainuma A."/>
            <person name="Ishikawa M."/>
            <person name="Umino S."/>
            <person name="Koizumi Y."/>
            <person name="Shiwa Y."/>
            <person name="Yoshikawa H."/>
            <person name="Matsutani M."/>
            <person name="Matsushita K."/>
        </authorList>
    </citation>
    <scope>NUCLEOTIDE SEQUENCE</scope>
    <source>
        <strain evidence="2">NRIC 0228</strain>
    </source>
</reference>
<proteinExistence type="predicted"/>
<protein>
    <submittedName>
        <fullName evidence="2">Carboxymethylenebutenolidase</fullName>
    </submittedName>
</protein>
<accession>A0ABQ0QBE6</accession>
<organism evidence="2 3">
    <name type="scientific">Gluconobacter frateurii NRIC 0228</name>
    <dbReference type="NCBI Taxonomy" id="1307946"/>
    <lineage>
        <taxon>Bacteria</taxon>
        <taxon>Pseudomonadati</taxon>
        <taxon>Pseudomonadota</taxon>
        <taxon>Alphaproteobacteria</taxon>
        <taxon>Acetobacterales</taxon>
        <taxon>Acetobacteraceae</taxon>
        <taxon>Gluconobacter</taxon>
    </lineage>
</organism>
<name>A0ABQ0QBE6_9PROT</name>
<evidence type="ECO:0000313" key="3">
    <source>
        <dbReference type="Proteomes" id="UP001061070"/>
    </source>
</evidence>
<dbReference type="Gene3D" id="3.40.50.1820">
    <property type="entry name" value="alpha/beta hydrolase"/>
    <property type="match status" value="1"/>
</dbReference>
<dbReference type="SUPFAM" id="SSF53474">
    <property type="entry name" value="alpha/beta-Hydrolases"/>
    <property type="match status" value="1"/>
</dbReference>
<evidence type="ECO:0000259" key="1">
    <source>
        <dbReference type="Pfam" id="PF01738"/>
    </source>
</evidence>
<dbReference type="EMBL" id="BAQW01000006">
    <property type="protein sequence ID" value="GBR11932.1"/>
    <property type="molecule type" value="Genomic_DNA"/>
</dbReference>
<comment type="caution">
    <text evidence="2">The sequence shown here is derived from an EMBL/GenBank/DDBJ whole genome shotgun (WGS) entry which is preliminary data.</text>
</comment>
<keyword evidence="3" id="KW-1185">Reference proteome</keyword>
<dbReference type="PANTHER" id="PTHR47562:SF2">
    <property type="entry name" value="CARBOXYMETHYLENEBUTENOLIDASE-RELATED"/>
    <property type="match status" value="1"/>
</dbReference>
<dbReference type="InterPro" id="IPR002925">
    <property type="entry name" value="Dienelactn_hydro"/>
</dbReference>
<gene>
    <name evidence="2" type="ORF">AA0228_1543</name>
</gene>
<dbReference type="Proteomes" id="UP001061070">
    <property type="component" value="Unassembled WGS sequence"/>
</dbReference>
<sequence>MIFWKHLQGRNCRMIIKTDETVDLQTPTGPMRVHVFRPLQEGRFPAVILYSEIYQVTAPIERLGAMIAGQGYIVAIPEVYHEYEPAGTALAYDKEGTDRGNDLKYTKPVSAFDSDTASVIAWLQENPLCNGAIGAFGVCLGGHLAYRAALHQAIRATACFYATDLHSATLGAGKSDDSLARATDIKGELMMVWGQSDPHVPYAGRRMIRDRLEEAGTALEWHEVNGQHAFLRDGAPRFDAALFLQAMNWTNALFQRALTRG</sequence>
<evidence type="ECO:0000313" key="2">
    <source>
        <dbReference type="EMBL" id="GBR11932.1"/>
    </source>
</evidence>
<feature type="domain" description="Dienelactone hydrolase" evidence="1">
    <location>
        <begin position="32"/>
        <end position="255"/>
    </location>
</feature>
<dbReference type="Pfam" id="PF01738">
    <property type="entry name" value="DLH"/>
    <property type="match status" value="1"/>
</dbReference>
<dbReference type="PANTHER" id="PTHR47562">
    <property type="match status" value="1"/>
</dbReference>
<dbReference type="InterPro" id="IPR029058">
    <property type="entry name" value="AB_hydrolase_fold"/>
</dbReference>